<name>A0A1X0QSE2_RHIZD</name>
<evidence type="ECO:0000313" key="1">
    <source>
        <dbReference type="EMBL" id="ORE02674.1"/>
    </source>
</evidence>
<protein>
    <submittedName>
        <fullName evidence="1">Uncharacterized protein</fullName>
    </submittedName>
</protein>
<dbReference type="AlphaFoldDB" id="A0A1X0QSE2"/>
<dbReference type="VEuPathDB" id="FungiDB:BCV72DRAFT_265066"/>
<reference evidence="1" key="1">
    <citation type="journal article" date="2016" name="Proc. Natl. Acad. Sci. U.S.A.">
        <title>Lipid metabolic changes in an early divergent fungus govern the establishment of a mutualistic symbiosis with endobacteria.</title>
        <authorList>
            <person name="Lastovetsky O.A."/>
            <person name="Gaspar M.L."/>
            <person name="Mondo S.J."/>
            <person name="LaButti K.M."/>
            <person name="Sandor L."/>
            <person name="Grigoriev I.V."/>
            <person name="Henry S.A."/>
            <person name="Pawlowska T.E."/>
        </authorList>
    </citation>
    <scope>NUCLEOTIDE SEQUENCE [LARGE SCALE GENOMIC DNA]</scope>
    <source>
        <strain evidence="1">ATCC 52814</strain>
    </source>
</reference>
<dbReference type="EMBL" id="KV922038">
    <property type="protein sequence ID" value="ORE02674.1"/>
    <property type="molecule type" value="Genomic_DNA"/>
</dbReference>
<organism evidence="1">
    <name type="scientific">Rhizopus microsporus var. microsporus</name>
    <dbReference type="NCBI Taxonomy" id="86635"/>
    <lineage>
        <taxon>Eukaryota</taxon>
        <taxon>Fungi</taxon>
        <taxon>Fungi incertae sedis</taxon>
        <taxon>Mucoromycota</taxon>
        <taxon>Mucoromycotina</taxon>
        <taxon>Mucoromycetes</taxon>
        <taxon>Mucorales</taxon>
        <taxon>Mucorineae</taxon>
        <taxon>Rhizopodaceae</taxon>
        <taxon>Rhizopus</taxon>
    </lineage>
</organism>
<proteinExistence type="predicted"/>
<sequence>MSNTNRYVGDTVSADCRNADLNYRLDLRVITDTEKGPIEATTGEFASTKAITEGKLYNDKLRSVLAFKCHLNSLLKKLLYLPQSQASEVHMPILQIMGQNISLCVLSLIDKQVYSVQNTLDAEYPRTLAGIKTEGIRKIIDLLGQVEYMMDGIEKNMKNYSHNTNSKMKGIIGKGKCIRQFETEAWTSSVQWDTYIFDE</sequence>
<dbReference type="Proteomes" id="UP000242414">
    <property type="component" value="Unassembled WGS sequence"/>
</dbReference>
<dbReference type="OrthoDB" id="2290147at2759"/>
<accession>A0A1X0QSE2</accession>
<gene>
    <name evidence="1" type="ORF">BCV72DRAFT_265066</name>
</gene>